<dbReference type="PANTHER" id="PTHR43603">
    <property type="entry name" value="COBW DOMAIN-CONTAINING PROTEIN DDB_G0274527"/>
    <property type="match status" value="1"/>
</dbReference>
<keyword evidence="1" id="KW-0547">Nucleotide-binding</keyword>
<evidence type="ECO:0000313" key="8">
    <source>
        <dbReference type="EMBL" id="TWI90266.1"/>
    </source>
</evidence>
<evidence type="ECO:0000256" key="4">
    <source>
        <dbReference type="ARBA" id="ARBA00034320"/>
    </source>
</evidence>
<dbReference type="SMART" id="SM00833">
    <property type="entry name" value="CobW_C"/>
    <property type="match status" value="1"/>
</dbReference>
<evidence type="ECO:0000259" key="7">
    <source>
        <dbReference type="SMART" id="SM00833"/>
    </source>
</evidence>
<keyword evidence="2" id="KW-0378">Hydrolase</keyword>
<proteinExistence type="inferred from homology"/>
<gene>
    <name evidence="8" type="ORF">JM93_01245</name>
</gene>
<dbReference type="GO" id="GO:0000166">
    <property type="term" value="F:nucleotide binding"/>
    <property type="evidence" value="ECO:0007669"/>
    <property type="project" value="UniProtKB-KW"/>
</dbReference>
<dbReference type="InterPro" id="IPR036627">
    <property type="entry name" value="CobW-likC_sf"/>
</dbReference>
<accession>A0A562TBD5</accession>
<comment type="similarity">
    <text evidence="4">Belongs to the SIMIBI class G3E GTPase family. ZNG1 subfamily.</text>
</comment>
<dbReference type="EMBL" id="VLLF01000002">
    <property type="protein sequence ID" value="TWI90266.1"/>
    <property type="molecule type" value="Genomic_DNA"/>
</dbReference>
<evidence type="ECO:0000256" key="6">
    <source>
        <dbReference type="ARBA" id="ARBA00049117"/>
    </source>
</evidence>
<dbReference type="InterPro" id="IPR051927">
    <property type="entry name" value="Zn_Chap_cDPG_Synth"/>
</dbReference>
<dbReference type="InterPro" id="IPR027417">
    <property type="entry name" value="P-loop_NTPase"/>
</dbReference>
<protein>
    <submittedName>
        <fullName evidence="8">G3E family GTPase</fullName>
    </submittedName>
</protein>
<dbReference type="Gene3D" id="3.40.50.300">
    <property type="entry name" value="P-loop containing nucleotide triphosphate hydrolases"/>
    <property type="match status" value="1"/>
</dbReference>
<dbReference type="InterPro" id="IPR011629">
    <property type="entry name" value="CobW-like_C"/>
</dbReference>
<evidence type="ECO:0000256" key="5">
    <source>
        <dbReference type="ARBA" id="ARBA00045658"/>
    </source>
</evidence>
<dbReference type="GO" id="GO:0016787">
    <property type="term" value="F:hydrolase activity"/>
    <property type="evidence" value="ECO:0007669"/>
    <property type="project" value="UniProtKB-KW"/>
</dbReference>
<dbReference type="SUPFAM" id="SSF52540">
    <property type="entry name" value="P-loop containing nucleoside triphosphate hydrolases"/>
    <property type="match status" value="1"/>
</dbReference>
<evidence type="ECO:0000313" key="9">
    <source>
        <dbReference type="Proteomes" id="UP000320593"/>
    </source>
</evidence>
<feature type="domain" description="CobW C-terminal" evidence="7">
    <location>
        <begin position="260"/>
        <end position="375"/>
    </location>
</feature>
<dbReference type="RefSeq" id="WP_145341302.1">
    <property type="nucleotide sequence ID" value="NZ_SMLY01000086.1"/>
</dbReference>
<dbReference type="Pfam" id="PF02492">
    <property type="entry name" value="cobW"/>
    <property type="match status" value="1"/>
</dbReference>
<keyword evidence="9" id="KW-1185">Reference proteome</keyword>
<evidence type="ECO:0000256" key="2">
    <source>
        <dbReference type="ARBA" id="ARBA00022801"/>
    </source>
</evidence>
<dbReference type="PANTHER" id="PTHR43603:SF1">
    <property type="entry name" value="ZINC-REGULATED GTPASE METALLOPROTEIN ACTIVATOR 1"/>
    <property type="match status" value="1"/>
</dbReference>
<dbReference type="OrthoDB" id="9808822at2"/>
<dbReference type="Gene3D" id="3.30.1220.10">
    <property type="entry name" value="CobW-like, C-terminal domain"/>
    <property type="match status" value="1"/>
</dbReference>
<evidence type="ECO:0000256" key="1">
    <source>
        <dbReference type="ARBA" id="ARBA00022741"/>
    </source>
</evidence>
<dbReference type="InterPro" id="IPR003495">
    <property type="entry name" value="CobW/HypB/UreG_nucleotide-bd"/>
</dbReference>
<name>A0A562TBD5_9HYPH</name>
<organism evidence="8 9">
    <name type="scientific">Roseibium hamelinense</name>
    <dbReference type="NCBI Taxonomy" id="150831"/>
    <lineage>
        <taxon>Bacteria</taxon>
        <taxon>Pseudomonadati</taxon>
        <taxon>Pseudomonadota</taxon>
        <taxon>Alphaproteobacteria</taxon>
        <taxon>Hyphomicrobiales</taxon>
        <taxon>Stappiaceae</taxon>
        <taxon>Roseibium</taxon>
    </lineage>
</organism>
<reference evidence="8 9" key="1">
    <citation type="submission" date="2019-07" db="EMBL/GenBank/DDBJ databases">
        <title>Genomic Encyclopedia of Archaeal and Bacterial Type Strains, Phase II (KMG-II): from individual species to whole genera.</title>
        <authorList>
            <person name="Goeker M."/>
        </authorList>
    </citation>
    <scope>NUCLEOTIDE SEQUENCE [LARGE SCALE GENOMIC DNA]</scope>
    <source>
        <strain evidence="8 9">ATCC BAA-252</strain>
    </source>
</reference>
<comment type="function">
    <text evidence="5">Zinc chaperone that directly transfers zinc cofactor to target proteins, thereby activating them. Zinc is transferred from the CXCC motif in the GTPase domain to the zinc binding site in target proteins in a process requiring GTP hydrolysis.</text>
</comment>
<dbReference type="AlphaFoldDB" id="A0A562TBD5"/>
<comment type="caution">
    <text evidence="8">The sequence shown here is derived from an EMBL/GenBank/DDBJ whole genome shotgun (WGS) entry which is preliminary data.</text>
</comment>
<dbReference type="CDD" id="cd03112">
    <property type="entry name" value="CobW-like"/>
    <property type="match status" value="1"/>
</dbReference>
<dbReference type="Pfam" id="PF07683">
    <property type="entry name" value="CobW_C"/>
    <property type="match status" value="1"/>
</dbReference>
<keyword evidence="3" id="KW-0143">Chaperone</keyword>
<sequence length="404" mass="44319">MSTSRLPVTVLSGFLGAGKTTLLNRVLNNREGLKVAVIVNDMSEVNIDADLVRAGGAELSQTDETLVEMSNGCICCTLRDDLLNEVRRLSEAGKFDYLLIESTGISEPLPVAATFEFCDEDGQSLSDVACLDTMVTVVDAVNLLNDFSSHDFLKDRGETLGEEDERTLVHLLTDQIEFADVVVLNKVSAADAGQVDAARKIIRSLNADAKILETDYSQIAPSEILNTGLFDFHKAHEHPMWAKELYGFADHVPETEEYGVASFVYRARRPFDPQKIHVVLNGPLPGVIRAKGHFWLATRPDFVAEFSLAGALSSVSPIGTWWASVPEHRWPQDERARAYARSNWAEPFGDRRQEIVFIGAGIDWADLTARLDACLISAAAGDSLGAFADLPDPFPVWRQGRVAA</sequence>
<evidence type="ECO:0000256" key="3">
    <source>
        <dbReference type="ARBA" id="ARBA00023186"/>
    </source>
</evidence>
<dbReference type="Proteomes" id="UP000320593">
    <property type="component" value="Unassembled WGS sequence"/>
</dbReference>
<comment type="catalytic activity">
    <reaction evidence="6">
        <text>GTP + H2O = GDP + phosphate + H(+)</text>
        <dbReference type="Rhea" id="RHEA:19669"/>
        <dbReference type="ChEBI" id="CHEBI:15377"/>
        <dbReference type="ChEBI" id="CHEBI:15378"/>
        <dbReference type="ChEBI" id="CHEBI:37565"/>
        <dbReference type="ChEBI" id="CHEBI:43474"/>
        <dbReference type="ChEBI" id="CHEBI:58189"/>
    </reaction>
    <physiologicalReaction direction="left-to-right" evidence="6">
        <dbReference type="Rhea" id="RHEA:19670"/>
    </physiologicalReaction>
</comment>